<dbReference type="Proteomes" id="UP000193387">
    <property type="component" value="Unassembled WGS sequence"/>
</dbReference>
<evidence type="ECO:0008006" key="3">
    <source>
        <dbReference type="Google" id="ProtNLM"/>
    </source>
</evidence>
<comment type="caution">
    <text evidence="1">The sequence shown here is derived from an EMBL/GenBank/DDBJ whole genome shotgun (WGS) entry which is preliminary data.</text>
</comment>
<dbReference type="EMBL" id="LQPR01000039">
    <property type="protein sequence ID" value="ORW70552.1"/>
    <property type="molecule type" value="Genomic_DNA"/>
</dbReference>
<dbReference type="InterPro" id="IPR029032">
    <property type="entry name" value="AhpD-like"/>
</dbReference>
<keyword evidence="2" id="KW-1185">Reference proteome</keyword>
<dbReference type="PANTHER" id="PTHR34846:SF11">
    <property type="entry name" value="4-CARBOXYMUCONOLACTONE DECARBOXYLASE FAMILY PROTEIN (AFU_ORTHOLOGUE AFUA_6G11590)"/>
    <property type="match status" value="1"/>
</dbReference>
<organism evidence="1 2">
    <name type="scientific">Mycobacterium saskatchewanense</name>
    <dbReference type="NCBI Taxonomy" id="220927"/>
    <lineage>
        <taxon>Bacteria</taxon>
        <taxon>Bacillati</taxon>
        <taxon>Actinomycetota</taxon>
        <taxon>Actinomycetes</taxon>
        <taxon>Mycobacteriales</taxon>
        <taxon>Mycobacteriaceae</taxon>
        <taxon>Mycobacterium</taxon>
        <taxon>Mycobacterium simiae complex</taxon>
    </lineage>
</organism>
<dbReference type="RefSeq" id="WP_085256546.1">
    <property type="nucleotide sequence ID" value="NZ_AP022573.1"/>
</dbReference>
<dbReference type="SUPFAM" id="SSF69118">
    <property type="entry name" value="AhpD-like"/>
    <property type="match status" value="1"/>
</dbReference>
<evidence type="ECO:0000313" key="2">
    <source>
        <dbReference type="Proteomes" id="UP000193387"/>
    </source>
</evidence>
<evidence type="ECO:0000313" key="1">
    <source>
        <dbReference type="EMBL" id="ORW70552.1"/>
    </source>
</evidence>
<protein>
    <recommendedName>
        <fullName evidence="3">4-carboxymuconolactone decarboxylase</fullName>
    </recommendedName>
</protein>
<dbReference type="Gene3D" id="1.20.1290.10">
    <property type="entry name" value="AhpD-like"/>
    <property type="match status" value="1"/>
</dbReference>
<gene>
    <name evidence="1" type="ORF">AWC23_16940</name>
</gene>
<proteinExistence type="predicted"/>
<dbReference type="PANTHER" id="PTHR34846">
    <property type="entry name" value="4-CARBOXYMUCONOLACTONE DECARBOXYLASE FAMILY PROTEIN (AFU_ORTHOLOGUE AFUA_6G11590)"/>
    <property type="match status" value="1"/>
</dbReference>
<dbReference type="AlphaFoldDB" id="A0AAJ3NP83"/>
<accession>A0AAJ3NP83</accession>
<reference evidence="1 2" key="1">
    <citation type="submission" date="2016-01" db="EMBL/GenBank/DDBJ databases">
        <title>The new phylogeny of the genus Mycobacterium.</title>
        <authorList>
            <person name="Tarcisio F."/>
            <person name="Conor M."/>
            <person name="Antonella G."/>
            <person name="Elisabetta G."/>
            <person name="Giulia F.S."/>
            <person name="Sara T."/>
            <person name="Anna F."/>
            <person name="Clotilde B."/>
            <person name="Roberto B."/>
            <person name="Veronica D.S."/>
            <person name="Fabio R."/>
            <person name="Monica P."/>
            <person name="Olivier J."/>
            <person name="Enrico T."/>
            <person name="Nicola S."/>
        </authorList>
    </citation>
    <scope>NUCLEOTIDE SEQUENCE [LARGE SCALE GENOMIC DNA]</scope>
    <source>
        <strain evidence="1 2">DSM 44616</strain>
    </source>
</reference>
<sequence length="203" mass="21331">MRLPVYRPDELTAEQRRVYETSEKIVKSAALAGFQVKTVDGAFMGPWSVLMNFPAIAFGFGQFTSEVGEMRGLSHRARQVVILTVGGRLNAAYELYAHSAVGAEAGLTAGQVAILSAGGRPAGLSVEESLAAEVASALLRGGVLPGPIYEAVVTALGQDALDTMVFVTIVYLAIACMLNAYDVAAGEPTPWVSRAARNGEPNS</sequence>
<name>A0AAJ3NP83_9MYCO</name>